<dbReference type="AlphaFoldDB" id="A0A3S0MY94"/>
<dbReference type="EMBL" id="RYDJ01000016">
    <property type="protein sequence ID" value="RTZ02754.1"/>
    <property type="molecule type" value="Genomic_DNA"/>
</dbReference>
<protein>
    <submittedName>
        <fullName evidence="1">Uncharacterized protein</fullName>
    </submittedName>
</protein>
<keyword evidence="2" id="KW-1185">Reference proteome</keyword>
<evidence type="ECO:0000313" key="1">
    <source>
        <dbReference type="EMBL" id="RTZ02754.1"/>
    </source>
</evidence>
<accession>A0A3S0MY94</accession>
<comment type="caution">
    <text evidence="1">The sequence shown here is derived from an EMBL/GenBank/DDBJ whole genome shotgun (WGS) entry which is preliminary data.</text>
</comment>
<sequence length="276" mass="32511">MAKTRVLIAAKTYPTISGKYDELVCTAGFLEDGSWIRIYPIPFRKKSYNEQYSKYDWVEIDLVKNKSDFRPESYRPYSYDSEIKIVGKLDTKNYWADRKKFALNNVHTNLASLIKDAHNKKICTSLAVFKPSKIIDFIAVEVEREWDKKKIDQLKANRDQTNLFEHPEDPFDVVQKLPYKFSFIFEDDEGKQSKLMIEDWETGQLYWNCLAKHEGNEKKAIDDVKYKYFEDFAKTKDLHFFLGTSALHHYVSNNPFMIIGTFHPKIESQYSLALDF</sequence>
<dbReference type="RefSeq" id="WP_126562824.1">
    <property type="nucleotide sequence ID" value="NZ_RYDJ01000016.1"/>
</dbReference>
<organism evidence="1 2">
    <name type="scientific">Flavobacterium bomense</name>
    <dbReference type="NCBI Taxonomy" id="2497483"/>
    <lineage>
        <taxon>Bacteria</taxon>
        <taxon>Pseudomonadati</taxon>
        <taxon>Bacteroidota</taxon>
        <taxon>Flavobacteriia</taxon>
        <taxon>Flavobacteriales</taxon>
        <taxon>Flavobacteriaceae</taxon>
        <taxon>Flavobacterium</taxon>
    </lineage>
</organism>
<gene>
    <name evidence="1" type="ORF">EKL98_12920</name>
</gene>
<name>A0A3S0MY94_9FLAO</name>
<dbReference type="Proteomes" id="UP000280825">
    <property type="component" value="Unassembled WGS sequence"/>
</dbReference>
<evidence type="ECO:0000313" key="2">
    <source>
        <dbReference type="Proteomes" id="UP000280825"/>
    </source>
</evidence>
<proteinExistence type="predicted"/>
<reference evidence="1 2" key="1">
    <citation type="submission" date="2018-12" db="EMBL/GenBank/DDBJ databases">
        <title>Flavobacterium sp. nov., isolated from glacier ice.</title>
        <authorList>
            <person name="Liu Q."/>
            <person name="Xin Y.-H."/>
        </authorList>
    </citation>
    <scope>NUCLEOTIDE SEQUENCE [LARGE SCALE GENOMIC DNA]</scope>
    <source>
        <strain evidence="1 2">RB1N8</strain>
    </source>
</reference>